<gene>
    <name evidence="1" type="ORF">MAG551_00282</name>
</gene>
<accession>A0A941W3C7</accession>
<dbReference type="SUPFAM" id="SSF49503">
    <property type="entry name" value="Cupredoxins"/>
    <property type="match status" value="1"/>
</dbReference>
<dbReference type="Gene3D" id="2.60.40.1120">
    <property type="entry name" value="Carboxypeptidase-like, regulatory domain"/>
    <property type="match status" value="1"/>
</dbReference>
<dbReference type="EMBL" id="JAANXD010000017">
    <property type="protein sequence ID" value="MBS1257245.1"/>
    <property type="molecule type" value="Genomic_DNA"/>
</dbReference>
<name>A0A941W3C7_9BACT</name>
<dbReference type="InterPro" id="IPR013784">
    <property type="entry name" value="Carb-bd-like_fold"/>
</dbReference>
<dbReference type="InterPro" id="IPR008972">
    <property type="entry name" value="Cupredoxin"/>
</dbReference>
<proteinExistence type="predicted"/>
<organism evidence="1 2">
    <name type="scientific">Candidatus Scalindua arabica</name>
    <dbReference type="NCBI Taxonomy" id="1127984"/>
    <lineage>
        <taxon>Bacteria</taxon>
        <taxon>Pseudomonadati</taxon>
        <taxon>Planctomycetota</taxon>
        <taxon>Candidatus Brocadiia</taxon>
        <taxon>Candidatus Brocadiales</taxon>
        <taxon>Candidatus Scalinduaceae</taxon>
        <taxon>Candidatus Scalindua</taxon>
    </lineage>
</organism>
<protein>
    <recommendedName>
        <fullName evidence="3">Rhamnogalacturonan lyase domain-containing protein</fullName>
    </recommendedName>
</protein>
<dbReference type="Proteomes" id="UP000722750">
    <property type="component" value="Unassembled WGS sequence"/>
</dbReference>
<evidence type="ECO:0000313" key="1">
    <source>
        <dbReference type="EMBL" id="MBS1257245.1"/>
    </source>
</evidence>
<evidence type="ECO:0000313" key="2">
    <source>
        <dbReference type="Proteomes" id="UP000722750"/>
    </source>
</evidence>
<sequence length="258" mass="27974">MKKFTDRYNVCFLAIALLSLVLFLGNSRNILAAYEEGDVSNGGSITGTVKLAGDVPAVKTLKVDKDQATCGHDDLPSEALEVSGDGAVKNAVVSITKISKGKKFGAGTSSSIDQKGCVFFPHVTIIPPGSTIDLLNSDDVMHNLHSWSMKNTAFNEGVAGHGKMPKTFEFPETIKITCDVHKWMTAWLIVQENPYYALTGADGKFKLDGVPAGTYTVQAWQESLGKTTQEVTVSAGGDAKADFELTKKSKKKRRRRRR</sequence>
<evidence type="ECO:0008006" key="3">
    <source>
        <dbReference type="Google" id="ProtNLM"/>
    </source>
</evidence>
<comment type="caution">
    <text evidence="1">The sequence shown here is derived from an EMBL/GenBank/DDBJ whole genome shotgun (WGS) entry which is preliminary data.</text>
</comment>
<dbReference type="Pfam" id="PF13620">
    <property type="entry name" value="CarboxypepD_reg"/>
    <property type="match status" value="1"/>
</dbReference>
<dbReference type="SUPFAM" id="SSF49452">
    <property type="entry name" value="Starch-binding domain-like"/>
    <property type="match status" value="1"/>
</dbReference>
<dbReference type="GO" id="GO:0030246">
    <property type="term" value="F:carbohydrate binding"/>
    <property type="evidence" value="ECO:0007669"/>
    <property type="project" value="InterPro"/>
</dbReference>
<dbReference type="AlphaFoldDB" id="A0A941W3C7"/>
<reference evidence="1" key="1">
    <citation type="journal article" date="2021" name="ISME J.">
        <title>Fine-scale metabolic discontinuity in a stratified prokaryote microbiome of a Red Sea deep halocline.</title>
        <authorList>
            <person name="Michoud G."/>
            <person name="Ngugi D.K."/>
            <person name="Barozzi A."/>
            <person name="Merlino G."/>
            <person name="Calleja M.L."/>
            <person name="Delgado-Huertas A."/>
            <person name="Moran X.A.G."/>
            <person name="Daffonchio D."/>
        </authorList>
    </citation>
    <scope>NUCLEOTIDE SEQUENCE</scope>
    <source>
        <strain evidence="1">SuakinDeep_MAG55_1</strain>
    </source>
</reference>